<protein>
    <recommendedName>
        <fullName evidence="3">Cyanovirin-N domain-containing protein</fullName>
    </recommendedName>
</protein>
<dbReference type="InterPro" id="IPR036673">
    <property type="entry name" value="Cyanovirin-N_sf"/>
</dbReference>
<evidence type="ECO:0000313" key="1">
    <source>
        <dbReference type="EMBL" id="POS78067.1"/>
    </source>
</evidence>
<accession>A0A2P5I6H5</accession>
<dbReference type="AlphaFoldDB" id="A0A2P5I6H5"/>
<evidence type="ECO:0000313" key="2">
    <source>
        <dbReference type="Proteomes" id="UP000094444"/>
    </source>
</evidence>
<name>A0A2P5I6H5_DIAHE</name>
<organism evidence="1 2">
    <name type="scientific">Diaporthe helianthi</name>
    <dbReference type="NCBI Taxonomy" id="158607"/>
    <lineage>
        <taxon>Eukaryota</taxon>
        <taxon>Fungi</taxon>
        <taxon>Dikarya</taxon>
        <taxon>Ascomycota</taxon>
        <taxon>Pezizomycotina</taxon>
        <taxon>Sordariomycetes</taxon>
        <taxon>Sordariomycetidae</taxon>
        <taxon>Diaporthales</taxon>
        <taxon>Diaporthaceae</taxon>
        <taxon>Diaporthe</taxon>
    </lineage>
</organism>
<evidence type="ECO:0008006" key="3">
    <source>
        <dbReference type="Google" id="ProtNLM"/>
    </source>
</evidence>
<dbReference type="SUPFAM" id="SSF51322">
    <property type="entry name" value="Cyanovirin-N"/>
    <property type="match status" value="1"/>
</dbReference>
<proteinExistence type="predicted"/>
<gene>
    <name evidence="1" type="ORF">DHEL01_v203553</name>
</gene>
<sequence length="160" mass="17021">MTRFPLRLNGFSDYCSSSSLDQKGDILQVSADCSSELNGARVMGAALFTSHISIGKCLSNNNGDLVPEMHGGALSSCNCDVGFTLCDNCNGTSLQCSCLNAAGTDRKVTLMDMNKFLGIGLDEQGRVVLYCVGVYGDWNQCVKNGAQTKCPSILRSTRAV</sequence>
<reference evidence="1" key="1">
    <citation type="submission" date="2017-09" db="EMBL/GenBank/DDBJ databases">
        <title>Polyketide synthases of a Diaporthe helianthi virulent isolate.</title>
        <authorList>
            <person name="Baroncelli R."/>
        </authorList>
    </citation>
    <scope>NUCLEOTIDE SEQUENCE [LARGE SCALE GENOMIC DNA]</scope>
    <source>
        <strain evidence="1">7/96</strain>
    </source>
</reference>
<dbReference type="InParanoid" id="A0A2P5I6H5"/>
<dbReference type="EMBL" id="MAVT02000216">
    <property type="protein sequence ID" value="POS78067.1"/>
    <property type="molecule type" value="Genomic_DNA"/>
</dbReference>
<comment type="caution">
    <text evidence="1">The sequence shown here is derived from an EMBL/GenBank/DDBJ whole genome shotgun (WGS) entry which is preliminary data.</text>
</comment>
<keyword evidence="2" id="KW-1185">Reference proteome</keyword>
<dbReference type="Proteomes" id="UP000094444">
    <property type="component" value="Unassembled WGS sequence"/>
</dbReference>
<dbReference type="OrthoDB" id="4672515at2759"/>
<dbReference type="Gene3D" id="2.30.60.10">
    <property type="entry name" value="Cyanovirin-N"/>
    <property type="match status" value="1"/>
</dbReference>